<keyword evidence="2" id="KW-0812">Transmembrane</keyword>
<evidence type="ECO:0000256" key="2">
    <source>
        <dbReference type="SAM" id="Phobius"/>
    </source>
</evidence>
<evidence type="ECO:0000313" key="3">
    <source>
        <dbReference type="EMBL" id="KAK9827069.1"/>
    </source>
</evidence>
<dbReference type="AlphaFoldDB" id="A0AAW1QZW4"/>
<feature type="compositionally biased region" description="Acidic residues" evidence="1">
    <location>
        <begin position="175"/>
        <end position="184"/>
    </location>
</feature>
<feature type="transmembrane region" description="Helical" evidence="2">
    <location>
        <begin position="38"/>
        <end position="57"/>
    </location>
</feature>
<proteinExistence type="predicted"/>
<dbReference type="Proteomes" id="UP001438707">
    <property type="component" value="Unassembled WGS sequence"/>
</dbReference>
<sequence length="191" mass="20278">MIAGYLEKARRWMQDTVRSSAIRGLSDSVEGKRLKRSLPPLLTFIVVAAVLSGQLLLKDWPRSFAAFLLASPLVSSAMLAALAVACQPSSAAKVPTYACVGVVVLAALQCVLGAFAMCLPVQLDRTVFSLLSAAVVLLLCLGISKSFVNDSIRHLAKARAQPTPAKPQPDLHADADEDDSDDFAEASPSQE</sequence>
<organism evidence="3 4">
    <name type="scientific">Apatococcus lobatus</name>
    <dbReference type="NCBI Taxonomy" id="904363"/>
    <lineage>
        <taxon>Eukaryota</taxon>
        <taxon>Viridiplantae</taxon>
        <taxon>Chlorophyta</taxon>
        <taxon>core chlorophytes</taxon>
        <taxon>Trebouxiophyceae</taxon>
        <taxon>Chlorellales</taxon>
        <taxon>Chlorellaceae</taxon>
        <taxon>Apatococcus</taxon>
    </lineage>
</organism>
<keyword evidence="4" id="KW-1185">Reference proteome</keyword>
<protein>
    <submittedName>
        <fullName evidence="3">Uncharacterized protein</fullName>
    </submittedName>
</protein>
<comment type="caution">
    <text evidence="3">The sequence shown here is derived from an EMBL/GenBank/DDBJ whole genome shotgun (WGS) entry which is preliminary data.</text>
</comment>
<dbReference type="EMBL" id="JALJOS010000019">
    <property type="protein sequence ID" value="KAK9827069.1"/>
    <property type="molecule type" value="Genomic_DNA"/>
</dbReference>
<feature type="region of interest" description="Disordered" evidence="1">
    <location>
        <begin position="158"/>
        <end position="191"/>
    </location>
</feature>
<feature type="transmembrane region" description="Helical" evidence="2">
    <location>
        <begin position="128"/>
        <end position="148"/>
    </location>
</feature>
<feature type="transmembrane region" description="Helical" evidence="2">
    <location>
        <begin position="97"/>
        <end position="122"/>
    </location>
</feature>
<name>A0AAW1QZW4_9CHLO</name>
<gene>
    <name evidence="3" type="ORF">WJX74_005549</name>
</gene>
<accession>A0AAW1QZW4</accession>
<keyword evidence="2" id="KW-0472">Membrane</keyword>
<evidence type="ECO:0000256" key="1">
    <source>
        <dbReference type="SAM" id="MobiDB-lite"/>
    </source>
</evidence>
<reference evidence="3 4" key="1">
    <citation type="journal article" date="2024" name="Nat. Commun.">
        <title>Phylogenomics reveals the evolutionary origins of lichenization in chlorophyte algae.</title>
        <authorList>
            <person name="Puginier C."/>
            <person name="Libourel C."/>
            <person name="Otte J."/>
            <person name="Skaloud P."/>
            <person name="Haon M."/>
            <person name="Grisel S."/>
            <person name="Petersen M."/>
            <person name="Berrin J.G."/>
            <person name="Delaux P.M."/>
            <person name="Dal Grande F."/>
            <person name="Keller J."/>
        </authorList>
    </citation>
    <scope>NUCLEOTIDE SEQUENCE [LARGE SCALE GENOMIC DNA]</scope>
    <source>
        <strain evidence="3 4">SAG 2145</strain>
    </source>
</reference>
<feature type="transmembrane region" description="Helical" evidence="2">
    <location>
        <begin position="63"/>
        <end position="85"/>
    </location>
</feature>
<evidence type="ECO:0000313" key="4">
    <source>
        <dbReference type="Proteomes" id="UP001438707"/>
    </source>
</evidence>
<keyword evidence="2" id="KW-1133">Transmembrane helix</keyword>